<accession>E7QXW9</accession>
<gene>
    <name evidence="2" type="ORF">ZOD2009_18290</name>
</gene>
<name>E7QXW9_HALPU</name>
<feature type="transmembrane region" description="Helical" evidence="1">
    <location>
        <begin position="46"/>
        <end position="71"/>
    </location>
</feature>
<proteinExistence type="predicted"/>
<keyword evidence="1" id="KW-0472">Membrane</keyword>
<dbReference type="PATRIC" id="fig|797209.4.peg.3583"/>
<organism evidence="2 3">
    <name type="scientific">Haladaptatus paucihalophilus DX253</name>
    <dbReference type="NCBI Taxonomy" id="797209"/>
    <lineage>
        <taxon>Archaea</taxon>
        <taxon>Methanobacteriati</taxon>
        <taxon>Methanobacteriota</taxon>
        <taxon>Stenosarchaea group</taxon>
        <taxon>Halobacteria</taxon>
        <taxon>Halobacteriales</taxon>
        <taxon>Haladaptataceae</taxon>
        <taxon>Haladaptatus</taxon>
    </lineage>
</organism>
<sequence>MRTLIIQAVAGFHMSQGDSGDHPVTKVLRTVTPPSRGHSDNEMNTIGVAVFLGLLVLLVPLLPFLIIAWVISKLTDELAGRAPIGEE</sequence>
<dbReference type="eggNOG" id="arCOG09162">
    <property type="taxonomic scope" value="Archaea"/>
</dbReference>
<evidence type="ECO:0000313" key="2">
    <source>
        <dbReference type="EMBL" id="EFW90670.1"/>
    </source>
</evidence>
<keyword evidence="1" id="KW-0812">Transmembrane</keyword>
<dbReference type="STRING" id="797209.GCA_000376445_02295"/>
<evidence type="ECO:0000256" key="1">
    <source>
        <dbReference type="SAM" id="Phobius"/>
    </source>
</evidence>
<comment type="caution">
    <text evidence="2">The sequence shown here is derived from an EMBL/GenBank/DDBJ whole genome shotgun (WGS) entry which is preliminary data.</text>
</comment>
<dbReference type="InterPro" id="IPR055957">
    <property type="entry name" value="DUF7535"/>
</dbReference>
<dbReference type="Pfam" id="PF24379">
    <property type="entry name" value="DUF7535"/>
    <property type="match status" value="1"/>
</dbReference>
<evidence type="ECO:0000313" key="3">
    <source>
        <dbReference type="Proteomes" id="UP000003751"/>
    </source>
</evidence>
<dbReference type="EMBL" id="AEMG01000022">
    <property type="protein sequence ID" value="EFW90670.1"/>
    <property type="molecule type" value="Genomic_DNA"/>
</dbReference>
<keyword evidence="1" id="KW-1133">Transmembrane helix</keyword>
<protein>
    <submittedName>
        <fullName evidence="2">Uncharacterized protein</fullName>
    </submittedName>
</protein>
<dbReference type="Proteomes" id="UP000003751">
    <property type="component" value="Unassembled WGS sequence"/>
</dbReference>
<dbReference type="AlphaFoldDB" id="E7QXW9"/>
<reference evidence="2 3" key="1">
    <citation type="journal article" date="2014" name="ISME J.">
        <title>Trehalose/2-sulfotrehalose biosynthesis and glycine-betaine uptake are widely spread mechanisms for osmoadaptation in the Halobacteriales.</title>
        <authorList>
            <person name="Youssef N.H."/>
            <person name="Savage-Ashlock K.N."/>
            <person name="McCully A.L."/>
            <person name="Luedtke B."/>
            <person name="Shaw E.I."/>
            <person name="Hoff W.D."/>
            <person name="Elshahed M.S."/>
        </authorList>
    </citation>
    <scope>NUCLEOTIDE SEQUENCE [LARGE SCALE GENOMIC DNA]</scope>
    <source>
        <strain evidence="2 3">DX253</strain>
    </source>
</reference>